<evidence type="ECO:0000256" key="2">
    <source>
        <dbReference type="ARBA" id="ARBA00002974"/>
    </source>
</evidence>
<feature type="region of interest" description="Disordered" evidence="15">
    <location>
        <begin position="1"/>
        <end position="135"/>
    </location>
</feature>
<feature type="compositionally biased region" description="Polar residues" evidence="15">
    <location>
        <begin position="120"/>
        <end position="135"/>
    </location>
</feature>
<dbReference type="Gene3D" id="3.40.50.880">
    <property type="match status" value="1"/>
</dbReference>
<feature type="binding site" evidence="14">
    <location>
        <position position="452"/>
    </location>
    <ligand>
        <name>heme</name>
        <dbReference type="ChEBI" id="CHEBI:30413"/>
    </ligand>
</feature>
<dbReference type="GO" id="GO:0004096">
    <property type="term" value="F:catalase activity"/>
    <property type="evidence" value="ECO:0007669"/>
    <property type="project" value="UniProtKB-UniRule"/>
</dbReference>
<accession>A0A1C3JYG3</accession>
<dbReference type="EMBL" id="LT907988">
    <property type="protein sequence ID" value="SOE51328.1"/>
    <property type="molecule type" value="Genomic_DNA"/>
</dbReference>
<feature type="domain" description="Catalase core" evidence="16">
    <location>
        <begin position="122"/>
        <end position="510"/>
    </location>
</feature>
<evidence type="ECO:0000256" key="12">
    <source>
        <dbReference type="PIRSR" id="PIRSR038927-1"/>
    </source>
</evidence>
<feature type="compositionally biased region" description="Polar residues" evidence="15">
    <location>
        <begin position="616"/>
        <end position="625"/>
    </location>
</feature>
<dbReference type="Proteomes" id="UP000078558">
    <property type="component" value="Chromosome I"/>
</dbReference>
<dbReference type="GO" id="GO:0042744">
    <property type="term" value="P:hydrogen peroxide catabolic process"/>
    <property type="evidence" value="ECO:0007669"/>
    <property type="project" value="UniProtKB-UniRule"/>
</dbReference>
<dbReference type="PANTHER" id="PTHR42821">
    <property type="entry name" value="CATALASE"/>
    <property type="match status" value="1"/>
</dbReference>
<comment type="catalytic activity">
    <reaction evidence="11">
        <text>2 H2O2 = O2 + 2 H2O</text>
        <dbReference type="Rhea" id="RHEA:20309"/>
        <dbReference type="ChEBI" id="CHEBI:15377"/>
        <dbReference type="ChEBI" id="CHEBI:15379"/>
        <dbReference type="ChEBI" id="CHEBI:16240"/>
        <dbReference type="EC" id="1.11.1.6"/>
    </reaction>
</comment>
<keyword evidence="10 11" id="KW-0376">Hydrogen peroxide</keyword>
<dbReference type="CDD" id="cd03132">
    <property type="entry name" value="GATase1_catalase"/>
    <property type="match status" value="1"/>
</dbReference>
<keyword evidence="7 11" id="KW-0479">Metal-binding</keyword>
<dbReference type="PRINTS" id="PR00067">
    <property type="entry name" value="CATALASE"/>
</dbReference>
<comment type="function">
    <text evidence="2 11">Decomposes hydrogen peroxide into water and oxygen; serves to protect cells from the toxic effects of hydrogen peroxide.</text>
</comment>
<evidence type="ECO:0000313" key="18">
    <source>
        <dbReference type="EMBL" id="SOE51328.1"/>
    </source>
</evidence>
<reference evidence="18 19" key="2">
    <citation type="submission" date="2017-08" db="EMBL/GenBank/DDBJ databases">
        <authorList>
            <person name="de Groot N.N."/>
        </authorList>
    </citation>
    <scope>NUCLEOTIDE SEQUENCE [LARGE SCALE GENOMIC DNA]</scope>
    <source>
        <strain evidence="18">Orrdi1</strain>
    </source>
</reference>
<gene>
    <name evidence="17" type="ORF">ODI_02292</name>
    <name evidence="18" type="ORF">ODI_R3363</name>
</gene>
<evidence type="ECO:0000313" key="19">
    <source>
        <dbReference type="Proteomes" id="UP000078558"/>
    </source>
</evidence>
<comment type="similarity">
    <text evidence="3">Belongs to the catalase family. HPII subfamily.</text>
</comment>
<keyword evidence="8 11" id="KW-0560">Oxidoreductase</keyword>
<dbReference type="InterPro" id="IPR029062">
    <property type="entry name" value="Class_I_gatase-like"/>
</dbReference>
<dbReference type="InterPro" id="IPR024708">
    <property type="entry name" value="Catalase_AS"/>
</dbReference>
<keyword evidence="9 11" id="KW-0408">Iron</keyword>
<feature type="active site" evidence="12">
    <location>
        <position position="242"/>
    </location>
</feature>
<feature type="binding site" evidence="14">
    <location>
        <position position="206"/>
    </location>
    <ligand>
        <name>heme</name>
        <dbReference type="ChEBI" id="CHEBI:30413"/>
    </ligand>
</feature>
<feature type="binding site" evidence="14">
    <location>
        <position position="166"/>
    </location>
    <ligand>
        <name>heme</name>
        <dbReference type="ChEBI" id="CHEBI:30413"/>
    </ligand>
</feature>
<evidence type="ECO:0000256" key="11">
    <source>
        <dbReference type="PIRNR" id="PIRNR038927"/>
    </source>
</evidence>
<dbReference type="SUPFAM" id="SSF56634">
    <property type="entry name" value="Heme-dependent catalase-like"/>
    <property type="match status" value="1"/>
</dbReference>
<dbReference type="OrthoDB" id="9761719at2"/>
<dbReference type="InterPro" id="IPR020835">
    <property type="entry name" value="Catalase_sf"/>
</dbReference>
<dbReference type="FunFam" id="2.40.180.10:FF:000003">
    <property type="entry name" value="Catalase"/>
    <property type="match status" value="1"/>
</dbReference>
<feature type="binding site" evidence="14">
    <location>
        <position position="463"/>
    </location>
    <ligand>
        <name>heme</name>
        <dbReference type="ChEBI" id="CHEBI:30413"/>
    </ligand>
</feature>
<evidence type="ECO:0000256" key="13">
    <source>
        <dbReference type="PIRSR" id="PIRSR038927-2"/>
    </source>
</evidence>
<dbReference type="PIRSF" id="PIRSF038927">
    <property type="entry name" value="Catalase_clade2"/>
    <property type="match status" value="1"/>
</dbReference>
<evidence type="ECO:0000256" key="4">
    <source>
        <dbReference type="ARBA" id="ARBA00012314"/>
    </source>
</evidence>
<dbReference type="STRING" id="1851544.ODI_02292"/>
<evidence type="ECO:0000256" key="14">
    <source>
        <dbReference type="PIRSR" id="PIRSR038927-3"/>
    </source>
</evidence>
<dbReference type="PANTHER" id="PTHR42821:SF1">
    <property type="entry name" value="CATALASE-B"/>
    <property type="match status" value="1"/>
</dbReference>
<sequence>MATKKSRNGKPAHAAEQAPLNTDSAPSGPAPGAKPAAAQARALDQTAGAFPHNPDKAQEYGDAASCPHAGHHQAPADASVHASTLSETNANEKTGAPPGAGENAVQGGLSRVRADDDGQPLSTNQGVPLADNQSSLKAGLRGPALLKDFILREKITHFDHERIPERIVHARGSAAHGYFEAYESLSDLTAATPFAEAGKRTPVFVRFSTVAGERGSKDTARDVRGFAVKFYTDQGNWDLVGNNIPVFFIQDAMKFPDLVHAVKPEPHHGMPQAASAHDTFWDFVSLMPESTHMLMWAMSDRAIPRSYRMMQGFGVHTFRFVNAQGESRLVKFHWSPVAGTHSLVWDEAVKISGADPDFHRRDLWEAIEAGEYPEWELAVQVFTDEDAERFSFDVLDATKIVPEELVPLRPVGRLVLDRNPDNFFAETEQVAFCAAHVIPGIDFTDDPLLAGRIHSYVDTQISRLGGPNFHELPINAPLAPVHNNQRDGMHRQTLNRGRVAYEPNSLGGGCPFQSGKMGFVPFPEPVAGDTLRGKPEKFAEHYNQATLFWNSQTEFEQRHIVDAFRFELSKVTVPAIRVRTVSMLRNVDEALAGKVAKGLGIPLPDPMPRALETSPEPETTHSPALSLTARPGKAGVRTRQVAILVHEGVDGAGVQSLAKALAKAGAIARLVGPRVGPLDTGKTRLDADASVENSPGALFDGVIVPDGQIGVDRLAADGRALEFLRDQYRHGKTMMAVGAGRTLVERADIPLANPDDGLLLVDAGSGADAFLSALARHRHPERETDPPAV</sequence>
<keyword evidence="6 11" id="KW-0349">Heme</keyword>
<feature type="active site" evidence="12">
    <location>
        <position position="169"/>
    </location>
</feature>
<evidence type="ECO:0000313" key="17">
    <source>
        <dbReference type="EMBL" id="SBT24204.1"/>
    </source>
</evidence>
<dbReference type="InterPro" id="IPR010582">
    <property type="entry name" value="Catalase_immune_responsive"/>
</dbReference>
<evidence type="ECO:0000256" key="5">
    <source>
        <dbReference type="ARBA" id="ARBA00022559"/>
    </source>
</evidence>
<feature type="region of interest" description="Disordered" evidence="15">
    <location>
        <begin position="603"/>
        <end position="625"/>
    </location>
</feature>
<dbReference type="Pfam" id="PF18011">
    <property type="entry name" value="Catalase_C"/>
    <property type="match status" value="1"/>
</dbReference>
<dbReference type="SUPFAM" id="SSF52317">
    <property type="entry name" value="Class I glutamine amidotransferase-like"/>
    <property type="match status" value="1"/>
</dbReference>
<dbReference type="KEGG" id="odi:ODI_R3363"/>
<dbReference type="EMBL" id="FLRC01000006">
    <property type="protein sequence ID" value="SBT24204.1"/>
    <property type="molecule type" value="Genomic_DNA"/>
</dbReference>
<comment type="cofactor">
    <cofactor evidence="1 11 13">
        <name>heme</name>
        <dbReference type="ChEBI" id="CHEBI:30413"/>
    </cofactor>
</comment>
<dbReference type="SMART" id="SM01060">
    <property type="entry name" value="Catalase"/>
    <property type="match status" value="1"/>
</dbReference>
<feature type="compositionally biased region" description="Low complexity" evidence="15">
    <location>
        <begin position="25"/>
        <end position="49"/>
    </location>
</feature>
<evidence type="ECO:0000256" key="7">
    <source>
        <dbReference type="ARBA" id="ARBA00022723"/>
    </source>
</evidence>
<evidence type="ECO:0000256" key="3">
    <source>
        <dbReference type="ARBA" id="ARBA00010660"/>
    </source>
</evidence>
<evidence type="ECO:0000256" key="6">
    <source>
        <dbReference type="ARBA" id="ARBA00022617"/>
    </source>
</evidence>
<evidence type="ECO:0000256" key="1">
    <source>
        <dbReference type="ARBA" id="ARBA00001971"/>
    </source>
</evidence>
<feature type="compositionally biased region" description="Basic residues" evidence="15">
    <location>
        <begin position="1"/>
        <end position="10"/>
    </location>
</feature>
<dbReference type="PROSITE" id="PS51402">
    <property type="entry name" value="CATALASE_3"/>
    <property type="match status" value="1"/>
</dbReference>
<dbReference type="AlphaFoldDB" id="A0A1C3JYG3"/>
<keyword evidence="5 11" id="KW-0575">Peroxidase</keyword>
<proteinExistence type="inferred from homology"/>
<feature type="compositionally biased region" description="Polar residues" evidence="15">
    <location>
        <begin position="81"/>
        <end position="92"/>
    </location>
</feature>
<evidence type="ECO:0000256" key="15">
    <source>
        <dbReference type="SAM" id="MobiDB-lite"/>
    </source>
</evidence>
<dbReference type="InterPro" id="IPR011614">
    <property type="entry name" value="Catalase_core"/>
</dbReference>
<dbReference type="InterPro" id="IPR043156">
    <property type="entry name" value="Catalase_clade2_helical"/>
</dbReference>
<dbReference type="Pfam" id="PF00199">
    <property type="entry name" value="Catalase"/>
    <property type="match status" value="1"/>
</dbReference>
<feature type="binding site" evidence="14">
    <location>
        <position position="255"/>
    </location>
    <ligand>
        <name>heme</name>
        <dbReference type="ChEBI" id="CHEBI:30413"/>
    </ligand>
</feature>
<evidence type="ECO:0000259" key="16">
    <source>
        <dbReference type="SMART" id="SM01060"/>
    </source>
</evidence>
<organism evidence="17 19">
    <name type="scientific">Orrella dioscoreae</name>
    <dbReference type="NCBI Taxonomy" id="1851544"/>
    <lineage>
        <taxon>Bacteria</taxon>
        <taxon>Pseudomonadati</taxon>
        <taxon>Pseudomonadota</taxon>
        <taxon>Betaproteobacteria</taxon>
        <taxon>Burkholderiales</taxon>
        <taxon>Alcaligenaceae</taxon>
        <taxon>Orrella</taxon>
    </lineage>
</organism>
<evidence type="ECO:0000256" key="10">
    <source>
        <dbReference type="ARBA" id="ARBA00023324"/>
    </source>
</evidence>
<dbReference type="PROSITE" id="PS00438">
    <property type="entry name" value="CATALASE_2"/>
    <property type="match status" value="1"/>
</dbReference>
<evidence type="ECO:0000256" key="8">
    <source>
        <dbReference type="ARBA" id="ARBA00023002"/>
    </source>
</evidence>
<dbReference type="Gene3D" id="1.20.1370.20">
    <property type="match status" value="1"/>
</dbReference>
<protein>
    <recommendedName>
        <fullName evidence="4 11">Catalase</fullName>
        <ecNumber evidence="4 11">1.11.1.6</ecNumber>
    </recommendedName>
</protein>
<dbReference type="GO" id="GO:0006979">
    <property type="term" value="P:response to oxidative stress"/>
    <property type="evidence" value="ECO:0007669"/>
    <property type="project" value="InterPro"/>
</dbReference>
<name>A0A1C3JYG3_9BURK</name>
<dbReference type="Pfam" id="PF06628">
    <property type="entry name" value="Catalase-rel"/>
    <property type="match status" value="1"/>
</dbReference>
<keyword evidence="19" id="KW-1185">Reference proteome</keyword>
<dbReference type="RefSeq" id="WP_067750130.1">
    <property type="nucleotide sequence ID" value="NZ_LT907988.1"/>
</dbReference>
<dbReference type="GO" id="GO:0046872">
    <property type="term" value="F:metal ion binding"/>
    <property type="evidence" value="ECO:0007669"/>
    <property type="project" value="UniProtKB-KW"/>
</dbReference>
<dbReference type="EC" id="1.11.1.6" evidence="4 11"/>
<dbReference type="InterPro" id="IPR024712">
    <property type="entry name" value="Catalase_clade2"/>
</dbReference>
<reference evidence="17 19" key="1">
    <citation type="submission" date="2016-06" db="EMBL/GenBank/DDBJ databases">
        <authorList>
            <person name="Kjaerup R.B."/>
            <person name="Dalgaard T.S."/>
            <person name="Juul-Madsen H.R."/>
        </authorList>
    </citation>
    <scope>NUCLEOTIDE SEQUENCE [LARGE SCALE GENOMIC DNA]</scope>
    <source>
        <strain evidence="17">Orrdi1</strain>
    </source>
</reference>
<dbReference type="InterPro" id="IPR018028">
    <property type="entry name" value="Catalase"/>
</dbReference>
<dbReference type="GO" id="GO:0005829">
    <property type="term" value="C:cytosol"/>
    <property type="evidence" value="ECO:0007669"/>
    <property type="project" value="TreeGrafter"/>
</dbReference>
<dbReference type="Gene3D" id="2.40.180.10">
    <property type="entry name" value="Catalase core domain"/>
    <property type="match status" value="1"/>
</dbReference>
<evidence type="ECO:0000256" key="9">
    <source>
        <dbReference type="ARBA" id="ARBA00023004"/>
    </source>
</evidence>
<dbReference type="GO" id="GO:0020037">
    <property type="term" value="F:heme binding"/>
    <property type="evidence" value="ECO:0007669"/>
    <property type="project" value="UniProtKB-UniRule"/>
</dbReference>
<dbReference type="InterPro" id="IPR041399">
    <property type="entry name" value="Catalase_large_C"/>
</dbReference>
<feature type="binding site" description="axial binding residue" evidence="13">
    <location>
        <position position="456"/>
    </location>
    <ligand>
        <name>heme</name>
        <dbReference type="ChEBI" id="CHEBI:30413"/>
    </ligand>
    <ligandPart>
        <name>Fe</name>
        <dbReference type="ChEBI" id="CHEBI:18248"/>
    </ligandPart>
</feature>